<dbReference type="InterPro" id="IPR018253">
    <property type="entry name" value="DnaJ_domain_CS"/>
</dbReference>
<dbReference type="InterPro" id="IPR044713">
    <property type="entry name" value="DNJA1/2-like"/>
</dbReference>
<dbReference type="InterPro" id="IPR036869">
    <property type="entry name" value="J_dom_sf"/>
</dbReference>
<evidence type="ECO:0000256" key="1">
    <source>
        <dbReference type="ARBA" id="ARBA00022723"/>
    </source>
</evidence>
<reference evidence="9" key="1">
    <citation type="submission" date="2021-09" db="EMBL/GenBank/DDBJ databases">
        <authorList>
            <consortium name="AG Swart"/>
            <person name="Singh M."/>
            <person name="Singh A."/>
            <person name="Seah K."/>
            <person name="Emmerich C."/>
        </authorList>
    </citation>
    <scope>NUCLEOTIDE SEQUENCE</scope>
    <source>
        <strain evidence="9">ATCC30299</strain>
    </source>
</reference>
<protein>
    <submittedName>
        <fullName evidence="9">Uncharacterized protein</fullName>
    </submittedName>
</protein>
<feature type="zinc finger region" description="CR-type" evidence="5">
    <location>
        <begin position="113"/>
        <end position="189"/>
    </location>
</feature>
<feature type="chain" id="PRO_5043964521" evidence="6">
    <location>
        <begin position="17"/>
        <end position="329"/>
    </location>
</feature>
<evidence type="ECO:0000313" key="10">
    <source>
        <dbReference type="Proteomes" id="UP001162131"/>
    </source>
</evidence>
<dbReference type="SUPFAM" id="SSF57938">
    <property type="entry name" value="DnaJ/Hsp40 cysteine-rich domain"/>
    <property type="match status" value="1"/>
</dbReference>
<dbReference type="PRINTS" id="PR00625">
    <property type="entry name" value="JDOMAIN"/>
</dbReference>
<keyword evidence="1 5" id="KW-0479">Metal-binding</keyword>
<dbReference type="AlphaFoldDB" id="A0AAU9ICU8"/>
<dbReference type="Pfam" id="PF00684">
    <property type="entry name" value="DnaJ_CXXCXGXG"/>
    <property type="match status" value="1"/>
</dbReference>
<dbReference type="PROSITE" id="PS51188">
    <property type="entry name" value="ZF_CR"/>
    <property type="match status" value="1"/>
</dbReference>
<dbReference type="Gene3D" id="2.10.230.10">
    <property type="entry name" value="Heat shock protein DnaJ, cysteine-rich domain"/>
    <property type="match status" value="1"/>
</dbReference>
<dbReference type="SMART" id="SM00271">
    <property type="entry name" value="DnaJ"/>
    <property type="match status" value="1"/>
</dbReference>
<feature type="domain" description="J" evidence="7">
    <location>
        <begin position="17"/>
        <end position="81"/>
    </location>
</feature>
<organism evidence="9 10">
    <name type="scientific">Blepharisma stoltei</name>
    <dbReference type="NCBI Taxonomy" id="1481888"/>
    <lineage>
        <taxon>Eukaryota</taxon>
        <taxon>Sar</taxon>
        <taxon>Alveolata</taxon>
        <taxon>Ciliophora</taxon>
        <taxon>Postciliodesmatophora</taxon>
        <taxon>Heterotrichea</taxon>
        <taxon>Heterotrichida</taxon>
        <taxon>Blepharismidae</taxon>
        <taxon>Blepharisma</taxon>
    </lineage>
</organism>
<dbReference type="Pfam" id="PF01556">
    <property type="entry name" value="DnaJ_C"/>
    <property type="match status" value="1"/>
</dbReference>
<dbReference type="GO" id="GO:0006457">
    <property type="term" value="P:protein folding"/>
    <property type="evidence" value="ECO:0007669"/>
    <property type="project" value="InterPro"/>
</dbReference>
<keyword evidence="10" id="KW-1185">Reference proteome</keyword>
<sequence>MILIYLLLFALSKASSDYYAVLGVPEDADDKEIQKAFRKLSKYHPDRNPGDKETHAKYIEITKAYEVLSDPDKRQIYDIYGEMGINDPERFNKKRGNTSRFNIEVDLADVYSGATKEITIKRNEICKKCKGTGAKDKKIALCSVCGGRGTRTTQPNGGMRIPCERCGMRGYFISEKCQACKGQKVVSGMKTFTVEVEPGMDSGSEIKFDGQGEQNPEWFPGDIVFSLRVKNHYRFERQGNDLHATVRLTLRESLLGYSKEITHLDGHIVKIENEGITQPQSEKIIEDEGMPTTEMNSHRGKLIVKFVVDYPEQLTTEQQNLIKQLLPAN</sequence>
<dbReference type="SUPFAM" id="SSF49493">
    <property type="entry name" value="HSP40/DnaJ peptide-binding domain"/>
    <property type="match status" value="2"/>
</dbReference>
<dbReference type="GO" id="GO:0030544">
    <property type="term" value="F:Hsp70 protein binding"/>
    <property type="evidence" value="ECO:0007669"/>
    <property type="project" value="InterPro"/>
</dbReference>
<evidence type="ECO:0000256" key="6">
    <source>
        <dbReference type="SAM" id="SignalP"/>
    </source>
</evidence>
<proteinExistence type="predicted"/>
<comment type="caution">
    <text evidence="9">The sequence shown here is derived from an EMBL/GenBank/DDBJ whole genome shotgun (WGS) entry which is preliminary data.</text>
</comment>
<keyword evidence="6" id="KW-0732">Signal</keyword>
<dbReference type="InterPro" id="IPR001305">
    <property type="entry name" value="HSP_DnaJ_Cys-rich_dom"/>
</dbReference>
<dbReference type="PROSITE" id="PS50076">
    <property type="entry name" value="DNAJ_2"/>
    <property type="match status" value="1"/>
</dbReference>
<evidence type="ECO:0000259" key="8">
    <source>
        <dbReference type="PROSITE" id="PS51188"/>
    </source>
</evidence>
<dbReference type="FunFam" id="2.60.260.20:FF:000013">
    <property type="entry name" value="DnaJ subfamily B member 11"/>
    <property type="match status" value="1"/>
</dbReference>
<dbReference type="InterPro" id="IPR002939">
    <property type="entry name" value="DnaJ_C"/>
</dbReference>
<dbReference type="Gene3D" id="1.10.287.110">
    <property type="entry name" value="DnaJ domain"/>
    <property type="match status" value="1"/>
</dbReference>
<dbReference type="Gene3D" id="2.60.260.20">
    <property type="entry name" value="Urease metallochaperone UreE, N-terminal domain"/>
    <property type="match status" value="2"/>
</dbReference>
<dbReference type="EMBL" id="CAJZBQ010000010">
    <property type="protein sequence ID" value="CAG9313203.1"/>
    <property type="molecule type" value="Genomic_DNA"/>
</dbReference>
<dbReference type="Proteomes" id="UP001162131">
    <property type="component" value="Unassembled WGS sequence"/>
</dbReference>
<feature type="signal peptide" evidence="6">
    <location>
        <begin position="1"/>
        <end position="16"/>
    </location>
</feature>
<dbReference type="InterPro" id="IPR036410">
    <property type="entry name" value="HSP_DnaJ_Cys-rich_dom_sf"/>
</dbReference>
<dbReference type="InterPro" id="IPR001623">
    <property type="entry name" value="DnaJ_domain"/>
</dbReference>
<feature type="domain" description="CR-type" evidence="8">
    <location>
        <begin position="113"/>
        <end position="189"/>
    </location>
</feature>
<dbReference type="CDD" id="cd06257">
    <property type="entry name" value="DnaJ"/>
    <property type="match status" value="1"/>
</dbReference>
<dbReference type="GO" id="GO:0008270">
    <property type="term" value="F:zinc ion binding"/>
    <property type="evidence" value="ECO:0007669"/>
    <property type="project" value="UniProtKB-KW"/>
</dbReference>
<keyword evidence="3 5" id="KW-0863">Zinc-finger</keyword>
<gene>
    <name evidence="9" type="ORF">BSTOLATCC_MIC8477</name>
</gene>
<dbReference type="GO" id="GO:0051082">
    <property type="term" value="F:unfolded protein binding"/>
    <property type="evidence" value="ECO:0007669"/>
    <property type="project" value="InterPro"/>
</dbReference>
<name>A0AAU9ICU8_9CILI</name>
<dbReference type="CDD" id="cd10747">
    <property type="entry name" value="DnaJ_C"/>
    <property type="match status" value="1"/>
</dbReference>
<evidence type="ECO:0000313" key="9">
    <source>
        <dbReference type="EMBL" id="CAG9313203.1"/>
    </source>
</evidence>
<evidence type="ECO:0000259" key="7">
    <source>
        <dbReference type="PROSITE" id="PS50076"/>
    </source>
</evidence>
<keyword evidence="4 5" id="KW-0862">Zinc</keyword>
<accession>A0AAU9ICU8</accession>
<keyword evidence="2" id="KW-0677">Repeat</keyword>
<evidence type="ECO:0000256" key="2">
    <source>
        <dbReference type="ARBA" id="ARBA00022737"/>
    </source>
</evidence>
<evidence type="ECO:0000256" key="4">
    <source>
        <dbReference type="ARBA" id="ARBA00022833"/>
    </source>
</evidence>
<dbReference type="SUPFAM" id="SSF46565">
    <property type="entry name" value="Chaperone J-domain"/>
    <property type="match status" value="1"/>
</dbReference>
<dbReference type="CDD" id="cd10719">
    <property type="entry name" value="DnaJ_zf"/>
    <property type="match status" value="1"/>
</dbReference>
<evidence type="ECO:0000256" key="3">
    <source>
        <dbReference type="ARBA" id="ARBA00022771"/>
    </source>
</evidence>
<dbReference type="Pfam" id="PF00226">
    <property type="entry name" value="DnaJ"/>
    <property type="match status" value="1"/>
</dbReference>
<dbReference type="PANTHER" id="PTHR43888">
    <property type="entry name" value="DNAJ-LIKE-2, ISOFORM A-RELATED"/>
    <property type="match status" value="1"/>
</dbReference>
<dbReference type="PROSITE" id="PS00636">
    <property type="entry name" value="DNAJ_1"/>
    <property type="match status" value="1"/>
</dbReference>
<dbReference type="InterPro" id="IPR008971">
    <property type="entry name" value="HSP40/DnaJ_pept-bd"/>
</dbReference>
<evidence type="ECO:0000256" key="5">
    <source>
        <dbReference type="PROSITE-ProRule" id="PRU00546"/>
    </source>
</evidence>